<feature type="region of interest" description="Disordered" evidence="1">
    <location>
        <begin position="403"/>
        <end position="423"/>
    </location>
</feature>
<dbReference type="AlphaFoldDB" id="A0AAD1Y4A9"/>
<feature type="region of interest" description="Disordered" evidence="1">
    <location>
        <begin position="105"/>
        <end position="157"/>
    </location>
</feature>
<reference evidence="2" key="1">
    <citation type="submission" date="2023-07" db="EMBL/GenBank/DDBJ databases">
        <authorList>
            <consortium name="AG Swart"/>
            <person name="Singh M."/>
            <person name="Singh A."/>
            <person name="Seah K."/>
            <person name="Emmerich C."/>
        </authorList>
    </citation>
    <scope>NUCLEOTIDE SEQUENCE</scope>
    <source>
        <strain evidence="2">DP1</strain>
    </source>
</reference>
<dbReference type="EMBL" id="CAMPGE010027383">
    <property type="protein sequence ID" value="CAI2385018.1"/>
    <property type="molecule type" value="Genomic_DNA"/>
</dbReference>
<organism evidence="2 3">
    <name type="scientific">Euplotes crassus</name>
    <dbReference type="NCBI Taxonomy" id="5936"/>
    <lineage>
        <taxon>Eukaryota</taxon>
        <taxon>Sar</taxon>
        <taxon>Alveolata</taxon>
        <taxon>Ciliophora</taxon>
        <taxon>Intramacronucleata</taxon>
        <taxon>Spirotrichea</taxon>
        <taxon>Hypotrichia</taxon>
        <taxon>Euplotida</taxon>
        <taxon>Euplotidae</taxon>
        <taxon>Moneuplotes</taxon>
    </lineage>
</organism>
<dbReference type="Proteomes" id="UP001295684">
    <property type="component" value="Unassembled WGS sequence"/>
</dbReference>
<protein>
    <recommendedName>
        <fullName evidence="4">EF-hand domain-containing protein</fullName>
    </recommendedName>
</protein>
<proteinExistence type="predicted"/>
<feature type="compositionally biased region" description="Polar residues" evidence="1">
    <location>
        <begin position="105"/>
        <end position="143"/>
    </location>
</feature>
<feature type="compositionally biased region" description="Low complexity" evidence="1">
    <location>
        <begin position="404"/>
        <end position="415"/>
    </location>
</feature>
<evidence type="ECO:0008006" key="4">
    <source>
        <dbReference type="Google" id="ProtNLM"/>
    </source>
</evidence>
<comment type="caution">
    <text evidence="2">The sequence shown here is derived from an EMBL/GenBank/DDBJ whole genome shotgun (WGS) entry which is preliminary data.</text>
</comment>
<name>A0AAD1Y4A9_EUPCR</name>
<evidence type="ECO:0000313" key="3">
    <source>
        <dbReference type="Proteomes" id="UP001295684"/>
    </source>
</evidence>
<keyword evidence="3" id="KW-1185">Reference proteome</keyword>
<accession>A0AAD1Y4A9</accession>
<sequence>MLINSKCLSGGTCEGLSLRIVKDFKNRRVNPNRTYLNAESNPDHLFDQVGISRKIHKRGLSKPKGPFTAARKHLIQSKRLFSKTQLRAKINDTIRNPIIKTSGFSNESSSIASGRTRNIKNFNSGPQNSANRIRNASNFNSIDPPQRVSPFSKYSPPVGINKTANEFPVSPAPLQNSFTTQNSRRINFQNSKLRSNLLHTNFKASIMERREQLDPNREALQKHFMEMCDVKGSKLYNYSLSRQTFRDYMLKRYCTNVTERVIFLMQLPKRVKYEKYVECCNNLIKMSHYEKLKLSFGFFDHDFDDKISVTDGLLMMRHLTDTEYLMQEDLRVLVKGLLDKQKFHKKLTRRDIHVIPEFNDPKKRIIDKKISVASEEKNNRKMHEHLGFFKEENMREKFRRLMKNSSNSSINPAASPRRKAEGYSGILSRNSSFHEDDNHEWNSDDSFFSDTETNTQTVGPLLEELSSTKTNDAAYMRNKPHKKNKHNLRVEDICDTFSKKTNKRANFYRSMERYCQKKYLFHDHDYLEFKDYMKLKFSCPAPLDSSSFVSTVSKFHFMEDRKKNMQKVKTVYPSILYDVYYYVCLYEFEDIKIINPDYYTLIRKQIAKLPMIDDQELIKKRSEVDYLYNDARLKELINDLTNTHGMVKKINIDHLLNK</sequence>
<evidence type="ECO:0000256" key="1">
    <source>
        <dbReference type="SAM" id="MobiDB-lite"/>
    </source>
</evidence>
<dbReference type="SUPFAM" id="SSF47473">
    <property type="entry name" value="EF-hand"/>
    <property type="match status" value="1"/>
</dbReference>
<gene>
    <name evidence="2" type="ORF">ECRASSUSDP1_LOCUS26560</name>
</gene>
<evidence type="ECO:0000313" key="2">
    <source>
        <dbReference type="EMBL" id="CAI2385018.1"/>
    </source>
</evidence>
<dbReference type="InterPro" id="IPR011992">
    <property type="entry name" value="EF-hand-dom_pair"/>
</dbReference>